<dbReference type="EMBL" id="LR796291">
    <property type="protein sequence ID" value="CAB4134747.1"/>
    <property type="molecule type" value="Genomic_DNA"/>
</dbReference>
<dbReference type="PRINTS" id="PR00105">
    <property type="entry name" value="C5METTRFRASE"/>
</dbReference>
<evidence type="ECO:0000256" key="7">
    <source>
        <dbReference type="PROSITE-ProRule" id="PRU01016"/>
    </source>
</evidence>
<protein>
    <recommendedName>
        <fullName evidence="9">Cytosine-specific methyltransferase</fullName>
        <ecNumber evidence="9">2.1.1.37</ecNumber>
    </recommendedName>
</protein>
<sequence length="342" mass="38023">MINTMSNKQPITFGSLFSGAGGFDLGLENAGWHCKFQVEWDKHCQQVLQHHWGDVPKWEDVQQVNGADLPPVDVIAWGSPCQDLSNAGNRAGLDGKKSSMFFEGIRIIKEMREATNATYPTISIWENVAGAISSNNGDDFQTVLREMANAGCDHIEWRVLDSQWFRIAQRRRRIFVVAIWDSATTITGEQQVLAVKNNSQTHIQLPAKTISTNDKKWEQRQSGDCAGSNQSFEGSQPVEPLVIDGNRIGDIRAYANGISPTLSASMVNKTNVPILIVDGVARDMTHIECERLMGWADDHTRFRADGKETPSSQRYKMCGNGVVSPVATWIAQRITAALTRYQ</sequence>
<dbReference type="PROSITE" id="PS51679">
    <property type="entry name" value="SAM_MT_C5"/>
    <property type="match status" value="1"/>
</dbReference>
<evidence type="ECO:0000256" key="5">
    <source>
        <dbReference type="ARBA" id="ARBA00023280"/>
    </source>
</evidence>
<dbReference type="EMBL" id="LR797174">
    <property type="protein sequence ID" value="CAB4191402.1"/>
    <property type="molecule type" value="Genomic_DNA"/>
</dbReference>
<dbReference type="Pfam" id="PF00145">
    <property type="entry name" value="DNA_methylase"/>
    <property type="match status" value="1"/>
</dbReference>
<keyword evidence="2" id="KW-1090">Inhibition of host innate immune response by virus</keyword>
<dbReference type="InterPro" id="IPR018117">
    <property type="entry name" value="C5_DNA_meth_AS"/>
</dbReference>
<dbReference type="GO" id="GO:0032259">
    <property type="term" value="P:methylation"/>
    <property type="evidence" value="ECO:0007669"/>
    <property type="project" value="UniProtKB-KW"/>
</dbReference>
<dbReference type="InterPro" id="IPR029063">
    <property type="entry name" value="SAM-dependent_MTases_sf"/>
</dbReference>
<gene>
    <name evidence="11" type="ORF">UFOVP1226_37</name>
    <name evidence="10" type="ORF">UFOVP278_4</name>
</gene>
<keyword evidence="4 7" id="KW-0949">S-adenosyl-L-methionine</keyword>
<keyword evidence="5" id="KW-0899">Viral immunoevasion</keyword>
<evidence type="ECO:0000256" key="1">
    <source>
        <dbReference type="ARBA" id="ARBA00022603"/>
    </source>
</evidence>
<evidence type="ECO:0000313" key="11">
    <source>
        <dbReference type="EMBL" id="CAB4191402.1"/>
    </source>
</evidence>
<comment type="similarity">
    <text evidence="7 8">Belongs to the class I-like SAM-binding methyltransferase superfamily. C5-methyltransferase family.</text>
</comment>
<evidence type="ECO:0000256" key="2">
    <source>
        <dbReference type="ARBA" id="ARBA00022632"/>
    </source>
</evidence>
<keyword evidence="3 7" id="KW-0808">Transferase</keyword>
<evidence type="ECO:0000256" key="4">
    <source>
        <dbReference type="ARBA" id="ARBA00022691"/>
    </source>
</evidence>
<evidence type="ECO:0000313" key="10">
    <source>
        <dbReference type="EMBL" id="CAB4134747.1"/>
    </source>
</evidence>
<dbReference type="GO" id="GO:0052170">
    <property type="term" value="P:symbiont-mediated suppression of host innate immune response"/>
    <property type="evidence" value="ECO:0007669"/>
    <property type="project" value="UniProtKB-KW"/>
</dbReference>
<evidence type="ECO:0000256" key="6">
    <source>
        <dbReference type="ARBA" id="ARBA00033479"/>
    </source>
</evidence>
<evidence type="ECO:0000256" key="8">
    <source>
        <dbReference type="RuleBase" id="RU000416"/>
    </source>
</evidence>
<dbReference type="PROSITE" id="PS00094">
    <property type="entry name" value="C5_MTASE_1"/>
    <property type="match status" value="1"/>
</dbReference>
<keyword evidence="6" id="KW-1258">Restriction-modification system evasion by virus</keyword>
<keyword evidence="1 7" id="KW-0489">Methyltransferase</keyword>
<dbReference type="PANTHER" id="PTHR46098">
    <property type="entry name" value="TRNA (CYTOSINE(38)-C(5))-METHYLTRANSFERASE"/>
    <property type="match status" value="1"/>
</dbReference>
<dbReference type="GO" id="GO:0099018">
    <property type="term" value="P:symbiont-mediated evasion of host restriction-modification system"/>
    <property type="evidence" value="ECO:0007669"/>
    <property type="project" value="UniProtKB-KW"/>
</dbReference>
<dbReference type="EC" id="2.1.1.37" evidence="9"/>
<dbReference type="InterPro" id="IPR001525">
    <property type="entry name" value="C5_MeTfrase"/>
</dbReference>
<evidence type="ECO:0000256" key="3">
    <source>
        <dbReference type="ARBA" id="ARBA00022679"/>
    </source>
</evidence>
<reference evidence="11" key="1">
    <citation type="submission" date="2020-05" db="EMBL/GenBank/DDBJ databases">
        <authorList>
            <person name="Chiriac C."/>
            <person name="Salcher M."/>
            <person name="Ghai R."/>
            <person name="Kavagutti S V."/>
        </authorList>
    </citation>
    <scope>NUCLEOTIDE SEQUENCE</scope>
</reference>
<name>A0A6J5R6K4_9CAUD</name>
<proteinExistence type="inferred from homology"/>
<dbReference type="NCBIfam" id="TIGR00675">
    <property type="entry name" value="dcm"/>
    <property type="match status" value="1"/>
</dbReference>
<dbReference type="SUPFAM" id="SSF53335">
    <property type="entry name" value="S-adenosyl-L-methionine-dependent methyltransferases"/>
    <property type="match status" value="1"/>
</dbReference>
<organism evidence="11">
    <name type="scientific">uncultured Caudovirales phage</name>
    <dbReference type="NCBI Taxonomy" id="2100421"/>
    <lineage>
        <taxon>Viruses</taxon>
        <taxon>Duplodnaviria</taxon>
        <taxon>Heunggongvirae</taxon>
        <taxon>Uroviricota</taxon>
        <taxon>Caudoviricetes</taxon>
        <taxon>Peduoviridae</taxon>
        <taxon>Maltschvirus</taxon>
        <taxon>Maltschvirus maltsch</taxon>
    </lineage>
</organism>
<evidence type="ECO:0000256" key="9">
    <source>
        <dbReference type="RuleBase" id="RU000417"/>
    </source>
</evidence>
<keyword evidence="2" id="KW-0945">Host-virus interaction</keyword>
<dbReference type="GO" id="GO:0003886">
    <property type="term" value="F:DNA (cytosine-5-)-methyltransferase activity"/>
    <property type="evidence" value="ECO:0007669"/>
    <property type="project" value="UniProtKB-EC"/>
</dbReference>
<feature type="active site" evidence="7">
    <location>
        <position position="81"/>
    </location>
</feature>
<comment type="catalytic activity">
    <reaction evidence="9">
        <text>a 2'-deoxycytidine in DNA + S-adenosyl-L-methionine = a 5-methyl-2'-deoxycytidine in DNA + S-adenosyl-L-homocysteine + H(+)</text>
        <dbReference type="Rhea" id="RHEA:13681"/>
        <dbReference type="Rhea" id="RHEA-COMP:11369"/>
        <dbReference type="Rhea" id="RHEA-COMP:11370"/>
        <dbReference type="ChEBI" id="CHEBI:15378"/>
        <dbReference type="ChEBI" id="CHEBI:57856"/>
        <dbReference type="ChEBI" id="CHEBI:59789"/>
        <dbReference type="ChEBI" id="CHEBI:85452"/>
        <dbReference type="ChEBI" id="CHEBI:85454"/>
        <dbReference type="EC" id="2.1.1.37"/>
    </reaction>
</comment>
<dbReference type="PANTHER" id="PTHR46098:SF1">
    <property type="entry name" value="TRNA (CYTOSINE(38)-C(5))-METHYLTRANSFERASE"/>
    <property type="match status" value="1"/>
</dbReference>
<accession>A0A6J5R6K4</accession>
<dbReference type="Gene3D" id="3.40.50.150">
    <property type="entry name" value="Vaccinia Virus protein VP39"/>
    <property type="match status" value="1"/>
</dbReference>
<dbReference type="InterPro" id="IPR050750">
    <property type="entry name" value="C5-MTase"/>
</dbReference>